<dbReference type="AlphaFoldDB" id="A0A7Z7AZQ2"/>
<evidence type="ECO:0000313" key="2">
    <source>
        <dbReference type="Proteomes" id="UP000199259"/>
    </source>
</evidence>
<organism evidence="1 2">
    <name type="scientific">Methanolobus vulcani</name>
    <dbReference type="NCBI Taxonomy" id="38026"/>
    <lineage>
        <taxon>Archaea</taxon>
        <taxon>Methanobacteriati</taxon>
        <taxon>Methanobacteriota</taxon>
        <taxon>Stenosarchaea group</taxon>
        <taxon>Methanomicrobia</taxon>
        <taxon>Methanosarcinales</taxon>
        <taxon>Methanosarcinaceae</taxon>
        <taxon>Methanolobus</taxon>
    </lineage>
</organism>
<reference evidence="1 2" key="1">
    <citation type="submission" date="2016-10" db="EMBL/GenBank/DDBJ databases">
        <authorList>
            <person name="Varghese N."/>
            <person name="Submissions S."/>
        </authorList>
    </citation>
    <scope>NUCLEOTIDE SEQUENCE [LARGE SCALE GENOMIC DNA]</scope>
    <source>
        <strain evidence="1 2">PL 12/M</strain>
    </source>
</reference>
<dbReference type="RefSeq" id="WP_154717759.1">
    <property type="nucleotide sequence ID" value="NZ_FNCA01000001.1"/>
</dbReference>
<proteinExistence type="predicted"/>
<name>A0A7Z7AZQ2_9EURY</name>
<gene>
    <name evidence="1" type="ORF">SAMN04488589_0235</name>
</gene>
<dbReference type="EMBL" id="FNCA01000001">
    <property type="protein sequence ID" value="SDF28688.1"/>
    <property type="molecule type" value="Genomic_DNA"/>
</dbReference>
<sequence length="81" mass="9027">MVGMKYNRYLIVGITLLTVLFLFMFSGAVTKTDTSLFHVNGFDASDDGFEVLLLGIGFPLLLAAIYVVFRTKKDNSQQSKQ</sequence>
<dbReference type="Proteomes" id="UP000199259">
    <property type="component" value="Unassembled WGS sequence"/>
</dbReference>
<dbReference type="OrthoDB" id="380112at2157"/>
<evidence type="ECO:0000313" key="1">
    <source>
        <dbReference type="EMBL" id="SDF28688.1"/>
    </source>
</evidence>
<comment type="caution">
    <text evidence="1">The sequence shown here is derived from an EMBL/GenBank/DDBJ whole genome shotgun (WGS) entry which is preliminary data.</text>
</comment>
<keyword evidence="2" id="KW-1185">Reference proteome</keyword>
<protein>
    <submittedName>
        <fullName evidence="1">Uncharacterized protein</fullName>
    </submittedName>
</protein>
<accession>A0A7Z7AZQ2</accession>